<dbReference type="InterPro" id="IPR053376">
    <property type="entry name" value="Serine_acetyltransferase"/>
</dbReference>
<dbReference type="PhylomeDB" id="A0A0H3CBB9"/>
<dbReference type="EC" id="2.3.1.30" evidence="3"/>
<dbReference type="KEGG" id="ccs:CCNA_02734"/>
<reference evidence="11 12" key="1">
    <citation type="journal article" date="2010" name="J. Bacteriol.">
        <title>The genetic basis of laboratory adaptation in Caulobacter crescentus.</title>
        <authorList>
            <person name="Marks M.E."/>
            <person name="Castro-Rojas C.M."/>
            <person name="Teiling C."/>
            <person name="Du L."/>
            <person name="Kapatral V."/>
            <person name="Walunas T.L."/>
            <person name="Crosson S."/>
        </authorList>
    </citation>
    <scope>NUCLEOTIDE SEQUENCE [LARGE SCALE GENOMIC DNA]</scope>
    <source>
        <strain evidence="12">NA1000 / CB15N</strain>
    </source>
</reference>
<dbReference type="Gene3D" id="1.10.3130.10">
    <property type="entry name" value="serine acetyltransferase, domain 1"/>
    <property type="match status" value="1"/>
</dbReference>
<dbReference type="CDD" id="cd03354">
    <property type="entry name" value="LbH_SAT"/>
    <property type="match status" value="1"/>
</dbReference>
<evidence type="ECO:0000256" key="7">
    <source>
        <dbReference type="ARBA" id="ARBA00022737"/>
    </source>
</evidence>
<evidence type="ECO:0000256" key="2">
    <source>
        <dbReference type="ARBA" id="ARBA00007274"/>
    </source>
</evidence>
<dbReference type="InterPro" id="IPR010493">
    <property type="entry name" value="Ser_AcTrfase_N"/>
</dbReference>
<dbReference type="FunFam" id="2.160.10.10:FF:000002">
    <property type="entry name" value="Serine acetyltransferase"/>
    <property type="match status" value="1"/>
</dbReference>
<dbReference type="UniPathway" id="UPA00136">
    <property type="reaction ID" value="UER00199"/>
</dbReference>
<comment type="similarity">
    <text evidence="2">Belongs to the transferase hexapeptide repeat family.</text>
</comment>
<name>A0A0H3CBB9_CAUVN</name>
<keyword evidence="8 11" id="KW-0012">Acyltransferase</keyword>
<comment type="pathway">
    <text evidence="1">Amino-acid biosynthesis; L-cysteine biosynthesis; L-cysteine from L-serine: step 1/2.</text>
</comment>
<dbReference type="EMBL" id="CP001340">
    <property type="protein sequence ID" value="ACL96199.1"/>
    <property type="molecule type" value="Genomic_DNA"/>
</dbReference>
<dbReference type="SMART" id="SM00971">
    <property type="entry name" value="SATase_N"/>
    <property type="match status" value="1"/>
</dbReference>
<evidence type="ECO:0000256" key="3">
    <source>
        <dbReference type="ARBA" id="ARBA00013266"/>
    </source>
</evidence>
<sequence>MLASRLGREIPMPKHLEVVTSDTETPVWVALRNQAEHAAKAEPALASLLNAVILSHDNLADALTFQLARKLGDQEMRAMTAREFAADAFEDDLSIVEAAEADLKAVFERDPACKGYVQPFLFFKGFLALQTHRVSHWLWNQGRETLAFYLQSRSSEVFQVDINPAAKIGKGVFIDHGTGIVIGETAVVGDDVSMLHGVTLGGTGAERGDRHPKIGKGVLLGAGAKVLGNITVGDYAKVASGSVVLRPVPAHCTAAGVPARLVNCPTCEEPAKTMDHTLAEAVYSTSSYEI</sequence>
<keyword evidence="7" id="KW-0677">Repeat</keyword>
<dbReference type="RefSeq" id="YP_002518107.1">
    <property type="nucleotide sequence ID" value="NC_011916.1"/>
</dbReference>
<dbReference type="RefSeq" id="WP_012640548.1">
    <property type="nucleotide sequence ID" value="NC_011916.1"/>
</dbReference>
<dbReference type="InterPro" id="IPR011004">
    <property type="entry name" value="Trimer_LpxA-like_sf"/>
</dbReference>
<keyword evidence="12" id="KW-1185">Reference proteome</keyword>
<evidence type="ECO:0000256" key="4">
    <source>
        <dbReference type="ARBA" id="ARBA00018522"/>
    </source>
</evidence>
<evidence type="ECO:0000256" key="1">
    <source>
        <dbReference type="ARBA" id="ARBA00004876"/>
    </source>
</evidence>
<dbReference type="AlphaFoldDB" id="A0A0H3CBB9"/>
<dbReference type="Proteomes" id="UP000001364">
    <property type="component" value="Chromosome"/>
</dbReference>
<feature type="domain" description="Serine acetyltransferase N-terminal" evidence="10">
    <location>
        <begin position="27"/>
        <end position="131"/>
    </location>
</feature>
<dbReference type="GO" id="GO:0005737">
    <property type="term" value="C:cytoplasm"/>
    <property type="evidence" value="ECO:0007669"/>
    <property type="project" value="InterPro"/>
</dbReference>
<dbReference type="NCBIfam" id="TIGR01172">
    <property type="entry name" value="cysE"/>
    <property type="match status" value="1"/>
</dbReference>
<protein>
    <recommendedName>
        <fullName evidence="4">Serine acetyltransferase</fullName>
        <ecNumber evidence="3">2.3.1.30</ecNumber>
    </recommendedName>
</protein>
<dbReference type="InterPro" id="IPR045304">
    <property type="entry name" value="LbH_SAT"/>
</dbReference>
<evidence type="ECO:0000313" key="12">
    <source>
        <dbReference type="Proteomes" id="UP000001364"/>
    </source>
</evidence>
<evidence type="ECO:0000256" key="9">
    <source>
        <dbReference type="ARBA" id="ARBA00049486"/>
    </source>
</evidence>
<dbReference type="PANTHER" id="PTHR42811">
    <property type="entry name" value="SERINE ACETYLTRANSFERASE"/>
    <property type="match status" value="1"/>
</dbReference>
<evidence type="ECO:0000313" key="11">
    <source>
        <dbReference type="EMBL" id="ACL96199.1"/>
    </source>
</evidence>
<evidence type="ECO:0000256" key="8">
    <source>
        <dbReference type="ARBA" id="ARBA00023315"/>
    </source>
</evidence>
<gene>
    <name evidence="11" type="ordered locus">CCNA_02734</name>
</gene>
<dbReference type="SUPFAM" id="SSF51161">
    <property type="entry name" value="Trimeric LpxA-like enzymes"/>
    <property type="match status" value="1"/>
</dbReference>
<evidence type="ECO:0000259" key="10">
    <source>
        <dbReference type="SMART" id="SM00971"/>
    </source>
</evidence>
<accession>A0A0H3CBB9</accession>
<dbReference type="Pfam" id="PF00132">
    <property type="entry name" value="Hexapep"/>
    <property type="match status" value="1"/>
</dbReference>
<dbReference type="PATRIC" id="fig|565050.3.peg.2680"/>
<dbReference type="OrthoDB" id="9801456at2"/>
<dbReference type="Pfam" id="PF06426">
    <property type="entry name" value="SATase_N"/>
    <property type="match status" value="1"/>
</dbReference>
<dbReference type="GO" id="GO:0009001">
    <property type="term" value="F:serine O-acetyltransferase activity"/>
    <property type="evidence" value="ECO:0007669"/>
    <property type="project" value="UniProtKB-EC"/>
</dbReference>
<dbReference type="InterPro" id="IPR018357">
    <property type="entry name" value="Hexapep_transf_CS"/>
</dbReference>
<dbReference type="GO" id="GO:0006535">
    <property type="term" value="P:cysteine biosynthetic process from serine"/>
    <property type="evidence" value="ECO:0007669"/>
    <property type="project" value="InterPro"/>
</dbReference>
<keyword evidence="5" id="KW-0028">Amino-acid biosynthesis</keyword>
<dbReference type="HOGENOM" id="CLU_051638_0_1_5"/>
<evidence type="ECO:0000256" key="5">
    <source>
        <dbReference type="ARBA" id="ARBA00022605"/>
    </source>
</evidence>
<organism evidence="11 12">
    <name type="scientific">Caulobacter vibrioides (strain NA1000 / CB15N)</name>
    <name type="common">Caulobacter crescentus</name>
    <dbReference type="NCBI Taxonomy" id="565050"/>
    <lineage>
        <taxon>Bacteria</taxon>
        <taxon>Pseudomonadati</taxon>
        <taxon>Pseudomonadota</taxon>
        <taxon>Alphaproteobacteria</taxon>
        <taxon>Caulobacterales</taxon>
        <taxon>Caulobacteraceae</taxon>
        <taxon>Caulobacter</taxon>
    </lineage>
</organism>
<dbReference type="InterPro" id="IPR005881">
    <property type="entry name" value="Ser_O-AcTrfase"/>
</dbReference>
<dbReference type="Gene3D" id="2.160.10.10">
    <property type="entry name" value="Hexapeptide repeat proteins"/>
    <property type="match status" value="1"/>
</dbReference>
<dbReference type="InterPro" id="IPR042122">
    <property type="entry name" value="Ser_AcTrfase_N_sf"/>
</dbReference>
<keyword evidence="6 11" id="KW-0808">Transferase</keyword>
<proteinExistence type="inferred from homology"/>
<dbReference type="InterPro" id="IPR001451">
    <property type="entry name" value="Hexapep"/>
</dbReference>
<comment type="catalytic activity">
    <reaction evidence="9">
        <text>L-serine + acetyl-CoA = O-acetyl-L-serine + CoA</text>
        <dbReference type="Rhea" id="RHEA:24560"/>
        <dbReference type="ChEBI" id="CHEBI:33384"/>
        <dbReference type="ChEBI" id="CHEBI:57287"/>
        <dbReference type="ChEBI" id="CHEBI:57288"/>
        <dbReference type="ChEBI" id="CHEBI:58340"/>
        <dbReference type="EC" id="2.3.1.30"/>
    </reaction>
</comment>
<dbReference type="GeneID" id="7330895"/>
<dbReference type="PROSITE" id="PS00101">
    <property type="entry name" value="HEXAPEP_TRANSFERASES"/>
    <property type="match status" value="1"/>
</dbReference>
<dbReference type="NCBIfam" id="NF041874">
    <property type="entry name" value="EPS_EpsC"/>
    <property type="match status" value="1"/>
</dbReference>
<evidence type="ECO:0000256" key="6">
    <source>
        <dbReference type="ARBA" id="ARBA00022679"/>
    </source>
</evidence>